<dbReference type="AlphaFoldDB" id="A0A0W0F1K9"/>
<name>A0A0W0F1K9_MONRR</name>
<dbReference type="eggNOG" id="KOG0409">
    <property type="taxonomic scope" value="Eukaryota"/>
</dbReference>
<evidence type="ECO:0000313" key="1">
    <source>
        <dbReference type="EMBL" id="KTB30206.1"/>
    </source>
</evidence>
<dbReference type="InterPro" id="IPR036291">
    <property type="entry name" value="NAD(P)-bd_dom_sf"/>
</dbReference>
<comment type="caution">
    <text evidence="1">The sequence shown here is derived from an EMBL/GenBank/DDBJ whole genome shotgun (WGS) entry which is preliminary data.</text>
</comment>
<gene>
    <name evidence="1" type="ORF">WG66_17220</name>
</gene>
<dbReference type="EMBL" id="LATX01002393">
    <property type="protein sequence ID" value="KTB30206.1"/>
    <property type="molecule type" value="Genomic_DNA"/>
</dbReference>
<proteinExistence type="predicted"/>
<accession>A0A0W0F1K9</accession>
<dbReference type="Gene3D" id="3.40.50.720">
    <property type="entry name" value="NAD(P)-binding Rossmann-like Domain"/>
    <property type="match status" value="1"/>
</dbReference>
<protein>
    <submittedName>
        <fullName evidence="1">Putative NAD(P)-binding protein</fullName>
    </submittedName>
</protein>
<sequence length="233" mass="26018">MATDFSLSFDFRASTTMTPNIPYPRPTSFGPKELPFVGMGTQRYFIARNLATRRLEATTGSLLLIWNRTREKTERLAQELGVSPVAVESDMILSCMANDNVVESTYEVYAKALLQNLPQRRKFLLNTEMSGDYRSKQGVAHLWCLQLEETVIDLGEDLENGNISSLYHQPRIHETLGEAFALADKAGISGNQVHNLVREIFPVPSTITYAERMACNKFDGSSGFNINGVKDAT</sequence>
<evidence type="ECO:0000313" key="2">
    <source>
        <dbReference type="Proteomes" id="UP000054988"/>
    </source>
</evidence>
<organism evidence="1 2">
    <name type="scientific">Moniliophthora roreri</name>
    <name type="common">Frosty pod rot fungus</name>
    <name type="synonym">Monilia roreri</name>
    <dbReference type="NCBI Taxonomy" id="221103"/>
    <lineage>
        <taxon>Eukaryota</taxon>
        <taxon>Fungi</taxon>
        <taxon>Dikarya</taxon>
        <taxon>Basidiomycota</taxon>
        <taxon>Agaricomycotina</taxon>
        <taxon>Agaricomycetes</taxon>
        <taxon>Agaricomycetidae</taxon>
        <taxon>Agaricales</taxon>
        <taxon>Marasmiineae</taxon>
        <taxon>Marasmiaceae</taxon>
        <taxon>Moniliophthora</taxon>
    </lineage>
</organism>
<reference evidence="1 2" key="1">
    <citation type="submission" date="2015-12" db="EMBL/GenBank/DDBJ databases">
        <title>Draft genome sequence of Moniliophthora roreri, the causal agent of frosty pod rot of cacao.</title>
        <authorList>
            <person name="Aime M.C."/>
            <person name="Diaz-Valderrama J.R."/>
            <person name="Kijpornyongpan T."/>
            <person name="Phillips-Mora W."/>
        </authorList>
    </citation>
    <scope>NUCLEOTIDE SEQUENCE [LARGE SCALE GENOMIC DNA]</scope>
    <source>
        <strain evidence="1 2">MCA 2952</strain>
    </source>
</reference>
<dbReference type="Proteomes" id="UP000054988">
    <property type="component" value="Unassembled WGS sequence"/>
</dbReference>
<dbReference type="SUPFAM" id="SSF51735">
    <property type="entry name" value="NAD(P)-binding Rossmann-fold domains"/>
    <property type="match status" value="1"/>
</dbReference>